<evidence type="ECO:0000313" key="4">
    <source>
        <dbReference type="Proteomes" id="UP000023152"/>
    </source>
</evidence>
<dbReference type="AlphaFoldDB" id="X6NUP9"/>
<accession>X6NUP9</accession>
<reference evidence="3 4" key="1">
    <citation type="journal article" date="2013" name="Curr. Biol.">
        <title>The Genome of the Foraminiferan Reticulomyxa filosa.</title>
        <authorList>
            <person name="Glockner G."/>
            <person name="Hulsmann N."/>
            <person name="Schleicher M."/>
            <person name="Noegel A.A."/>
            <person name="Eichinger L."/>
            <person name="Gallinger C."/>
            <person name="Pawlowski J."/>
            <person name="Sierra R."/>
            <person name="Euteneuer U."/>
            <person name="Pillet L."/>
            <person name="Moustafa A."/>
            <person name="Platzer M."/>
            <person name="Groth M."/>
            <person name="Szafranski K."/>
            <person name="Schliwa M."/>
        </authorList>
    </citation>
    <scope>NUCLEOTIDE SEQUENCE [LARGE SCALE GENOMIC DNA]</scope>
</reference>
<feature type="compositionally biased region" description="Basic and acidic residues" evidence="2">
    <location>
        <begin position="66"/>
        <end position="75"/>
    </location>
</feature>
<proteinExistence type="predicted"/>
<feature type="region of interest" description="Disordered" evidence="2">
    <location>
        <begin position="52"/>
        <end position="99"/>
    </location>
</feature>
<feature type="compositionally biased region" description="Polar residues" evidence="2">
    <location>
        <begin position="52"/>
        <end position="65"/>
    </location>
</feature>
<sequence length="493" mass="57690">MTNVKRSNDLSYLESLSMEDLMNLMQTSTNSGISMQDFMHLILKKKQISQRIPSYTKGQTQTPTQIDERTQDTKAKSKTNSVESEDNSSKGQQNGSLLDNLQNMHVRYLEKKVTKLEELLNESEKKCENQKQEFLEMQRNLTRQLQHIQPNKENQDPLKMFETLSDQNIANVCLQTYLLKKNGSLFSNELKVKILEARLQELESRADKEQQIEFKLIKKKRKEYQKLHKTIQTLKEEKEELNKRFCSTSEALRQTQRDKNRASNSVQRMRELVKQIIRENGDNNNEEGVKNNSQKNEAVPNNTILKRQVQKMQQELFEYQSQNQKLKDKNAENQQKTEKYIQELTKQIREMELKFNGAVRRIQWMVEEKKNAKKKTKRILAQYELQKSSQYIDTLEKKILEQKSALEKEKRKQGKCLKTKDYQTLVENEVVAQNTVTPTKTSTTNSDACTQVDASCDLIKRHNTIDLLFDELVPILASPTLQDKLSGQEKNKN</sequence>
<evidence type="ECO:0000256" key="2">
    <source>
        <dbReference type="SAM" id="MobiDB-lite"/>
    </source>
</evidence>
<feature type="coiled-coil region" evidence="1">
    <location>
        <begin position="185"/>
        <end position="412"/>
    </location>
</feature>
<dbReference type="Proteomes" id="UP000023152">
    <property type="component" value="Unassembled WGS sequence"/>
</dbReference>
<dbReference type="EMBL" id="ASPP01005937">
    <property type="protein sequence ID" value="ETO29633.1"/>
    <property type="molecule type" value="Genomic_DNA"/>
</dbReference>
<evidence type="ECO:0000313" key="3">
    <source>
        <dbReference type="EMBL" id="ETO29633.1"/>
    </source>
</evidence>
<feature type="coiled-coil region" evidence="1">
    <location>
        <begin position="106"/>
        <end position="140"/>
    </location>
</feature>
<keyword evidence="4" id="KW-1185">Reference proteome</keyword>
<protein>
    <submittedName>
        <fullName evidence="3">Uncharacterized protein</fullName>
    </submittedName>
</protein>
<organism evidence="3 4">
    <name type="scientific">Reticulomyxa filosa</name>
    <dbReference type="NCBI Taxonomy" id="46433"/>
    <lineage>
        <taxon>Eukaryota</taxon>
        <taxon>Sar</taxon>
        <taxon>Rhizaria</taxon>
        <taxon>Retaria</taxon>
        <taxon>Foraminifera</taxon>
        <taxon>Monothalamids</taxon>
        <taxon>Reticulomyxidae</taxon>
        <taxon>Reticulomyxa</taxon>
    </lineage>
</organism>
<feature type="compositionally biased region" description="Polar residues" evidence="2">
    <location>
        <begin position="89"/>
        <end position="99"/>
    </location>
</feature>
<name>X6NUP9_RETFI</name>
<comment type="caution">
    <text evidence="3">The sequence shown here is derived from an EMBL/GenBank/DDBJ whole genome shotgun (WGS) entry which is preliminary data.</text>
</comment>
<keyword evidence="1" id="KW-0175">Coiled coil</keyword>
<gene>
    <name evidence="3" type="ORF">RFI_07488</name>
</gene>
<evidence type="ECO:0000256" key="1">
    <source>
        <dbReference type="SAM" id="Coils"/>
    </source>
</evidence>